<organism evidence="1 2">
    <name type="scientific">Candidatus Rothia avistercoris</name>
    <dbReference type="NCBI Taxonomy" id="2840479"/>
    <lineage>
        <taxon>Bacteria</taxon>
        <taxon>Bacillati</taxon>
        <taxon>Actinomycetota</taxon>
        <taxon>Actinomycetes</taxon>
        <taxon>Micrococcales</taxon>
        <taxon>Micrococcaceae</taxon>
        <taxon>Rothia</taxon>
    </lineage>
</organism>
<comment type="caution">
    <text evidence="1">The sequence shown here is derived from an EMBL/GenBank/DDBJ whole genome shotgun (WGS) entry which is preliminary data.</text>
</comment>
<dbReference type="GO" id="GO:0016757">
    <property type="term" value="F:glycosyltransferase activity"/>
    <property type="evidence" value="ECO:0007669"/>
    <property type="project" value="TreeGrafter"/>
</dbReference>
<dbReference type="SUPFAM" id="SSF53756">
    <property type="entry name" value="UDP-Glycosyltransferase/glycogen phosphorylase"/>
    <property type="match status" value="1"/>
</dbReference>
<proteinExistence type="predicted"/>
<dbReference type="Gene3D" id="3.40.50.2000">
    <property type="entry name" value="Glycogen Phosphorylase B"/>
    <property type="match status" value="2"/>
</dbReference>
<accession>A0A9D2UEJ0</accession>
<evidence type="ECO:0000313" key="2">
    <source>
        <dbReference type="Proteomes" id="UP000823908"/>
    </source>
</evidence>
<evidence type="ECO:0000313" key="1">
    <source>
        <dbReference type="EMBL" id="HJD50936.1"/>
    </source>
</evidence>
<dbReference type="AlphaFoldDB" id="A0A9D2UEJ0"/>
<gene>
    <name evidence="1" type="ORF">H9908_03585</name>
</gene>
<name>A0A9D2UEJ0_9MICC</name>
<dbReference type="Proteomes" id="UP000823908">
    <property type="component" value="Unassembled WGS sequence"/>
</dbReference>
<reference evidence="1" key="1">
    <citation type="journal article" date="2021" name="PeerJ">
        <title>Extensive microbial diversity within the chicken gut microbiome revealed by metagenomics and culture.</title>
        <authorList>
            <person name="Gilroy R."/>
            <person name="Ravi A."/>
            <person name="Getino M."/>
            <person name="Pursley I."/>
            <person name="Horton D.L."/>
            <person name="Alikhan N.F."/>
            <person name="Baker D."/>
            <person name="Gharbi K."/>
            <person name="Hall N."/>
            <person name="Watson M."/>
            <person name="Adriaenssens E.M."/>
            <person name="Foster-Nyarko E."/>
            <person name="Jarju S."/>
            <person name="Secka A."/>
            <person name="Antonio M."/>
            <person name="Oren A."/>
            <person name="Chaudhuri R.R."/>
            <person name="La Ragione R."/>
            <person name="Hildebrand F."/>
            <person name="Pallen M.J."/>
        </authorList>
    </citation>
    <scope>NUCLEOTIDE SEQUENCE</scope>
    <source>
        <strain evidence="1">ChiHjej10B9-4811</strain>
    </source>
</reference>
<dbReference type="PANTHER" id="PTHR12526:SF638">
    <property type="entry name" value="SPORE COAT PROTEIN SA"/>
    <property type="match status" value="1"/>
</dbReference>
<dbReference type="Pfam" id="PF13692">
    <property type="entry name" value="Glyco_trans_1_4"/>
    <property type="match status" value="1"/>
</dbReference>
<reference evidence="1" key="2">
    <citation type="submission" date="2021-04" db="EMBL/GenBank/DDBJ databases">
        <authorList>
            <person name="Gilroy R."/>
        </authorList>
    </citation>
    <scope>NUCLEOTIDE SEQUENCE</scope>
    <source>
        <strain evidence="1">ChiHjej10B9-4811</strain>
    </source>
</reference>
<dbReference type="PANTHER" id="PTHR12526">
    <property type="entry name" value="GLYCOSYLTRANSFERASE"/>
    <property type="match status" value="1"/>
</dbReference>
<protein>
    <submittedName>
        <fullName evidence="1">Glycosyltransferase family 4 protein</fullName>
    </submittedName>
</protein>
<dbReference type="CDD" id="cd03801">
    <property type="entry name" value="GT4_PimA-like"/>
    <property type="match status" value="1"/>
</dbReference>
<dbReference type="EMBL" id="DWUS01000086">
    <property type="protein sequence ID" value="HJD50936.1"/>
    <property type="molecule type" value="Genomic_DNA"/>
</dbReference>
<sequence>MLLHLARAARSLGHKITVIGPAQPAELIDAAQDEGFSTVTIPAANRKAYMLGLRAWRSRNKQKLLWCNGLVPALATAGDKNRIVHLHQLPTGLQRQAFILAWRGAQKVLVPSQYMASRIKNSVAFENWVAEVPRSKSVYDQTDNIVRLGFLGRPSPIKGTHTLAQAIKSLNEPEGKYHFQLVIGGEAKFIDEKSSDQVDRSLAELGSDVISLGWVAPEDLFSQVDILVVPSEVEESFGLVASEAMSAYQPLIISDAGALPEILGPDYPWVFSQGSVVGLATKITELVEQNRTDTNAAEIQLTENYWRWYENYSPEAGKERLRLLLETLERS</sequence>